<evidence type="ECO:0000313" key="4">
    <source>
        <dbReference type="EMBL" id="NIF24082.1"/>
    </source>
</evidence>
<dbReference type="InterPro" id="IPR042208">
    <property type="entry name" value="D-ser_dehydrat-like_sf"/>
</dbReference>
<dbReference type="EMBL" id="VWXF01000012">
    <property type="protein sequence ID" value="NIF24082.1"/>
    <property type="molecule type" value="Genomic_DNA"/>
</dbReference>
<dbReference type="InterPro" id="IPR001608">
    <property type="entry name" value="Ala_racemase_N"/>
</dbReference>
<sequence length="380" mass="40576">MEFSLPREASCPLFDDRPTPYIEVNALRLQRNLAQMQHKANQAGVALRPHIKTHKSVYIAQQQIALGAQGVTASKPSEAQVFLRSGIRDILVAYPIVTASTLQPLLEEARRYQAQLTLIVATQGSVAAIAEALRVTPNDRVRVAIKVDVGLHRIGVNPEGHEALELLDALNTHHIPFAGLVAHAGHAYGAGAPDAIAQIAQQEAATLLALRERILAQGASECPLSVGSTPTALAAPVAAGVNEIRPGNYALLDLTAWRLGLCQPNELAMSVTTRVVSVNAHYIIVDAGSKMLSSDKGPHGTNASGFGIAMDANGNQWEVAKLSEEHGFLNLSGVTPEPGSLLRIYPNHSCAVMAQSNSYVLREEDGNSQLMLIDARGQFI</sequence>
<evidence type="ECO:0000259" key="3">
    <source>
        <dbReference type="SMART" id="SM01119"/>
    </source>
</evidence>
<dbReference type="SUPFAM" id="SSF51419">
    <property type="entry name" value="PLP-binding barrel"/>
    <property type="match status" value="1"/>
</dbReference>
<proteinExistence type="inferred from homology"/>
<dbReference type="Gene3D" id="3.20.20.10">
    <property type="entry name" value="Alanine racemase"/>
    <property type="match status" value="1"/>
</dbReference>
<name>A0ABX0RFE5_9GAMM</name>
<keyword evidence="2" id="KW-0456">Lyase</keyword>
<dbReference type="RefSeq" id="WP_167017859.1">
    <property type="nucleotide sequence ID" value="NZ_VWXF01000012.1"/>
</dbReference>
<comment type="caution">
    <text evidence="4">The sequence shown here is derived from an EMBL/GenBank/DDBJ whole genome shotgun (WGS) entry which is preliminary data.</text>
</comment>
<dbReference type="InterPro" id="IPR051466">
    <property type="entry name" value="D-amino_acid_metab_enzyme"/>
</dbReference>
<dbReference type="InterPro" id="IPR029066">
    <property type="entry name" value="PLP-binding_barrel"/>
</dbReference>
<dbReference type="Pfam" id="PF14031">
    <property type="entry name" value="D-ser_dehydrat"/>
    <property type="match status" value="1"/>
</dbReference>
<dbReference type="InterPro" id="IPR026956">
    <property type="entry name" value="D-ser_dehydrat-like_dom"/>
</dbReference>
<dbReference type="SMART" id="SM01119">
    <property type="entry name" value="D-ser_dehydrat"/>
    <property type="match status" value="1"/>
</dbReference>
<comment type="similarity">
    <text evidence="1">Belongs to the DSD1 family.</text>
</comment>
<evidence type="ECO:0000256" key="2">
    <source>
        <dbReference type="ARBA" id="ARBA00023239"/>
    </source>
</evidence>
<reference evidence="4 5" key="1">
    <citation type="journal article" date="2019" name="bioRxiv">
        <title>Bacteria contribute to plant secondary compound degradation in a generalist herbivore system.</title>
        <authorList>
            <person name="Francoeur C.B."/>
            <person name="Khadempour L."/>
            <person name="Moreira-Soto R.D."/>
            <person name="Gotting K."/>
            <person name="Book A.J."/>
            <person name="Pinto-Tomas A.A."/>
            <person name="Keefover-Ring K."/>
            <person name="Currie C.R."/>
        </authorList>
    </citation>
    <scope>NUCLEOTIDE SEQUENCE [LARGE SCALE GENOMIC DNA]</scope>
    <source>
        <strain evidence="4">Acro-835</strain>
    </source>
</reference>
<organism evidence="4 5">
    <name type="scientific">Candidatus Pantoea multigeneris</name>
    <dbReference type="NCBI Taxonomy" id="2608357"/>
    <lineage>
        <taxon>Bacteria</taxon>
        <taxon>Pseudomonadati</taxon>
        <taxon>Pseudomonadota</taxon>
        <taxon>Gammaproteobacteria</taxon>
        <taxon>Enterobacterales</taxon>
        <taxon>Erwiniaceae</taxon>
        <taxon>Pantoea</taxon>
    </lineage>
</organism>
<dbReference type="Proteomes" id="UP001515683">
    <property type="component" value="Unassembled WGS sequence"/>
</dbReference>
<feature type="domain" description="D-serine dehydratase-like" evidence="3">
    <location>
        <begin position="268"/>
        <end position="363"/>
    </location>
</feature>
<keyword evidence="5" id="KW-1185">Reference proteome</keyword>
<evidence type="ECO:0000256" key="1">
    <source>
        <dbReference type="ARBA" id="ARBA00005323"/>
    </source>
</evidence>
<accession>A0ABX0RFE5</accession>
<dbReference type="Pfam" id="PF01168">
    <property type="entry name" value="Ala_racemase_N"/>
    <property type="match status" value="1"/>
</dbReference>
<dbReference type="Gene3D" id="2.40.37.20">
    <property type="entry name" value="D-serine dehydratase-like domain"/>
    <property type="match status" value="1"/>
</dbReference>
<evidence type="ECO:0000313" key="5">
    <source>
        <dbReference type="Proteomes" id="UP001515683"/>
    </source>
</evidence>
<dbReference type="PANTHER" id="PTHR28004:SF2">
    <property type="entry name" value="D-SERINE DEHYDRATASE"/>
    <property type="match status" value="1"/>
</dbReference>
<dbReference type="PANTHER" id="PTHR28004">
    <property type="entry name" value="ZGC:162816-RELATED"/>
    <property type="match status" value="1"/>
</dbReference>
<gene>
    <name evidence="4" type="ORF">F3J40_21160</name>
</gene>
<protein>
    <submittedName>
        <fullName evidence="4">Alanine racemase</fullName>
    </submittedName>
</protein>